<reference evidence="1 2" key="1">
    <citation type="submission" date="2022-03" db="EMBL/GenBank/DDBJ databases">
        <title>Complete genome sequence of Lysobacter capsici VKM B-2533 and Lysobacter gummosus 10.1.1, promising sources of lytic agents.</title>
        <authorList>
            <person name="Tarlachkov S.V."/>
            <person name="Kudryakova I.V."/>
            <person name="Afoshin A.S."/>
            <person name="Leontyevskaya E.A."/>
            <person name="Leontyevskaya N.V."/>
        </authorList>
    </citation>
    <scope>NUCLEOTIDE SEQUENCE [LARGE SCALE GENOMIC DNA]</scope>
    <source>
        <strain evidence="1 2">10.1.1</strain>
    </source>
</reference>
<evidence type="ECO:0008006" key="3">
    <source>
        <dbReference type="Google" id="ProtNLM"/>
    </source>
</evidence>
<sequence>MKRNPVMLGLALTVVAFATAVSLGWLPMYPARADTTPAPAAVTAIANASRGTPLQSLLATPQARSYQQRQRFHNEARDFFRDASSLGPVERERRAQTLQRQIDGYEQARELSAGESLMLRIGLIQATVADPARQKAMVQQLAQRYRADAQRREQQWADRQQHDPRFQSYKQREQIVVAEVMAMQSIPSGLTRNEYLRQRLQAERERIYR</sequence>
<name>A0ABY3XHY6_9GAMM</name>
<dbReference type="EMBL" id="CP093547">
    <property type="protein sequence ID" value="UNP31235.1"/>
    <property type="molecule type" value="Genomic_DNA"/>
</dbReference>
<protein>
    <recommendedName>
        <fullName evidence="3">Lipase chaperone</fullName>
    </recommendedName>
</protein>
<proteinExistence type="predicted"/>
<evidence type="ECO:0000313" key="2">
    <source>
        <dbReference type="Proteomes" id="UP000829194"/>
    </source>
</evidence>
<dbReference type="RefSeq" id="WP_057942393.1">
    <property type="nucleotide sequence ID" value="NZ_CP011131.1"/>
</dbReference>
<dbReference type="Proteomes" id="UP000829194">
    <property type="component" value="Chromosome"/>
</dbReference>
<evidence type="ECO:0000313" key="1">
    <source>
        <dbReference type="EMBL" id="UNP31235.1"/>
    </source>
</evidence>
<gene>
    <name evidence="1" type="ORF">MOV92_08335</name>
</gene>
<accession>A0ABY3XHY6</accession>
<keyword evidence="2" id="KW-1185">Reference proteome</keyword>
<organism evidence="1 2">
    <name type="scientific">Lysobacter gummosus</name>
    <dbReference type="NCBI Taxonomy" id="262324"/>
    <lineage>
        <taxon>Bacteria</taxon>
        <taxon>Pseudomonadati</taxon>
        <taxon>Pseudomonadota</taxon>
        <taxon>Gammaproteobacteria</taxon>
        <taxon>Lysobacterales</taxon>
        <taxon>Lysobacteraceae</taxon>
        <taxon>Lysobacter</taxon>
    </lineage>
</organism>
<dbReference type="SUPFAM" id="SSF158855">
    <property type="entry name" value="Lipase chaperone-like"/>
    <property type="match status" value="1"/>
</dbReference>